<dbReference type="Gene3D" id="1.10.287.130">
    <property type="match status" value="1"/>
</dbReference>
<dbReference type="CDD" id="cd00130">
    <property type="entry name" value="PAS"/>
    <property type="match status" value="1"/>
</dbReference>
<dbReference type="InterPro" id="IPR036890">
    <property type="entry name" value="HATPase_C_sf"/>
</dbReference>
<dbReference type="eggNOG" id="COG5002">
    <property type="taxonomic scope" value="Bacteria"/>
</dbReference>
<dbReference type="FunFam" id="3.30.565.10:FF:000006">
    <property type="entry name" value="Sensor histidine kinase WalK"/>
    <property type="match status" value="1"/>
</dbReference>
<keyword evidence="20" id="KW-1185">Reference proteome</keyword>
<keyword evidence="5" id="KW-0813">Transport</keyword>
<dbReference type="GO" id="GO:0006817">
    <property type="term" value="P:phosphate ion transport"/>
    <property type="evidence" value="ECO:0007669"/>
    <property type="project" value="UniProtKB-KW"/>
</dbReference>
<feature type="domain" description="Histidine kinase" evidence="18">
    <location>
        <begin position="222"/>
        <end position="445"/>
    </location>
</feature>
<keyword evidence="7" id="KW-0597">Phosphoprotein</keyword>
<evidence type="ECO:0000256" key="17">
    <source>
        <dbReference type="ARBA" id="ARBA00025207"/>
    </source>
</evidence>
<dbReference type="SMART" id="SM00091">
    <property type="entry name" value="PAS"/>
    <property type="match status" value="1"/>
</dbReference>
<dbReference type="PANTHER" id="PTHR45453">
    <property type="entry name" value="PHOSPHATE REGULON SENSOR PROTEIN PHOR"/>
    <property type="match status" value="1"/>
</dbReference>
<organism evidence="19 20">
    <name type="scientific">Candidatus Symbiobacter mobilis CR</name>
    <dbReference type="NCBI Taxonomy" id="946483"/>
    <lineage>
        <taxon>Bacteria</taxon>
        <taxon>Pseudomonadati</taxon>
        <taxon>Pseudomonadota</taxon>
        <taxon>Betaproteobacteria</taxon>
        <taxon>Burkholderiales</taxon>
        <taxon>Comamonadaceae</taxon>
    </lineage>
</organism>
<dbReference type="FunFam" id="1.10.287.130:FF:000001">
    <property type="entry name" value="Two-component sensor histidine kinase"/>
    <property type="match status" value="1"/>
</dbReference>
<evidence type="ECO:0000256" key="7">
    <source>
        <dbReference type="ARBA" id="ARBA00022553"/>
    </source>
</evidence>
<evidence type="ECO:0000256" key="16">
    <source>
        <dbReference type="ARBA" id="ARBA00023136"/>
    </source>
</evidence>
<evidence type="ECO:0000256" key="8">
    <source>
        <dbReference type="ARBA" id="ARBA00022592"/>
    </source>
</evidence>
<evidence type="ECO:0000256" key="13">
    <source>
        <dbReference type="ARBA" id="ARBA00022840"/>
    </source>
</evidence>
<dbReference type="SUPFAM" id="SSF47384">
    <property type="entry name" value="Homodimeric domain of signal transducing histidine kinase"/>
    <property type="match status" value="1"/>
</dbReference>
<keyword evidence="6" id="KW-1003">Cell membrane</keyword>
<dbReference type="Gene3D" id="3.30.565.10">
    <property type="entry name" value="Histidine kinase-like ATPase, C-terminal domain"/>
    <property type="match status" value="1"/>
</dbReference>
<dbReference type="AlphaFoldDB" id="U5N657"/>
<dbReference type="SMART" id="SM00388">
    <property type="entry name" value="HisKA"/>
    <property type="match status" value="1"/>
</dbReference>
<dbReference type="EMBL" id="CP004885">
    <property type="protein sequence ID" value="AGX86775.1"/>
    <property type="molecule type" value="Genomic_DNA"/>
</dbReference>
<evidence type="ECO:0000313" key="19">
    <source>
        <dbReference type="EMBL" id="AGX86775.1"/>
    </source>
</evidence>
<dbReference type="SUPFAM" id="SSF55874">
    <property type="entry name" value="ATPase domain of HSP90 chaperone/DNA topoisomerase II/histidine kinase"/>
    <property type="match status" value="1"/>
</dbReference>
<keyword evidence="8" id="KW-0592">Phosphate transport</keyword>
<evidence type="ECO:0000256" key="9">
    <source>
        <dbReference type="ARBA" id="ARBA00022679"/>
    </source>
</evidence>
<evidence type="ECO:0000256" key="15">
    <source>
        <dbReference type="ARBA" id="ARBA00023012"/>
    </source>
</evidence>
<evidence type="ECO:0000256" key="3">
    <source>
        <dbReference type="ARBA" id="ARBA00012438"/>
    </source>
</evidence>
<dbReference type="Pfam" id="PF00512">
    <property type="entry name" value="HisKA"/>
    <property type="match status" value="1"/>
</dbReference>
<dbReference type="SUPFAM" id="SSF55785">
    <property type="entry name" value="PYP-like sensor domain (PAS domain)"/>
    <property type="match status" value="1"/>
</dbReference>
<dbReference type="InterPro" id="IPR003594">
    <property type="entry name" value="HATPase_dom"/>
</dbReference>
<dbReference type="NCBIfam" id="TIGR02966">
    <property type="entry name" value="phoR_proteo"/>
    <property type="match status" value="1"/>
</dbReference>
<dbReference type="InterPro" id="IPR050351">
    <property type="entry name" value="BphY/WalK/GraS-like"/>
</dbReference>
<name>U5N657_9BURK</name>
<accession>U5N657</accession>
<dbReference type="GO" id="GO:0004721">
    <property type="term" value="F:phosphoprotein phosphatase activity"/>
    <property type="evidence" value="ECO:0007669"/>
    <property type="project" value="TreeGrafter"/>
</dbReference>
<keyword evidence="13" id="KW-0067">ATP-binding</keyword>
<dbReference type="STRING" id="946483.Cenrod_0668"/>
<evidence type="ECO:0000256" key="11">
    <source>
        <dbReference type="ARBA" id="ARBA00022741"/>
    </source>
</evidence>
<evidence type="ECO:0000256" key="6">
    <source>
        <dbReference type="ARBA" id="ARBA00022475"/>
    </source>
</evidence>
<comment type="catalytic activity">
    <reaction evidence="1">
        <text>ATP + protein L-histidine = ADP + protein N-phospho-L-histidine.</text>
        <dbReference type="EC" id="2.7.13.3"/>
    </reaction>
</comment>
<dbReference type="InterPro" id="IPR004358">
    <property type="entry name" value="Sig_transdc_His_kin-like_C"/>
</dbReference>
<dbReference type="InterPro" id="IPR014310">
    <property type="entry name" value="Sig_transdc_His_kinase_PhoR"/>
</dbReference>
<dbReference type="PATRIC" id="fig|946483.4.peg.667"/>
<evidence type="ECO:0000256" key="4">
    <source>
        <dbReference type="ARBA" id="ARBA00019665"/>
    </source>
</evidence>
<dbReference type="GO" id="GO:0000155">
    <property type="term" value="F:phosphorelay sensor kinase activity"/>
    <property type="evidence" value="ECO:0007669"/>
    <property type="project" value="InterPro"/>
</dbReference>
<dbReference type="InterPro" id="IPR005467">
    <property type="entry name" value="His_kinase_dom"/>
</dbReference>
<sequence>MLARPLSLLALQMLGAFAGWWAGHWLGREHCAWWGGWFATMVWVVVDTVRARNVIDRLRAGRGLIHANPAQGSGPGGMWGDVLDRIVRCLRVQEQEIAECQSRLEHFLAAFQASPNGVVLLDVQQRIDWCNQRACVHFGLDAQRDIGQAISHLVRDPEFLTFLTDAHSGRELVMPARAQASQHPISLSVQAYPYAQGKWLLLSRDVTTDRRSQAMRREFLANVAHEIRTPLTVLSGFVETLQTLEPNKAERQRCLVWMEKQTLRMRHLVEDLLVLSSLEEQSVPTTRTRNDVRSLLDQVVADAHALSAGMGEEGKEAHQIDCIASAPVYLEGNTQELLSAMGNLVGNAVRYTPAGGSITVSAVLQDDGTLEFAVRDTGYGIAAEHIPRLTERFYRVDRGRSRSQGGTGLGLAIVAQIAHRHGATLGIDSTVGKGSTFKLVFPANLVYRGQDFHRSYNV</sequence>
<protein>
    <recommendedName>
        <fullName evidence="4">Phosphate regulon sensor protein PhoR</fullName>
        <ecNumber evidence="3">2.7.13.3</ecNumber>
    </recommendedName>
</protein>
<dbReference type="InterPro" id="IPR035965">
    <property type="entry name" value="PAS-like_dom_sf"/>
</dbReference>
<dbReference type="EC" id="2.7.13.3" evidence="3"/>
<dbReference type="PRINTS" id="PR00344">
    <property type="entry name" value="BCTRLSENSOR"/>
</dbReference>
<keyword evidence="12 19" id="KW-0418">Kinase</keyword>
<keyword evidence="10" id="KW-0812">Transmembrane</keyword>
<reference evidence="19 20" key="1">
    <citation type="journal article" date="2013" name="Genome Biol.">
        <title>Genomic analysis reveals key aspects of prokaryotic symbiosis in the phototrophic consortium "Chlorochromatium aggregatum".</title>
        <authorList>
            <person name="Liu Z."/>
            <person name="Muller J."/>
            <person name="Li T."/>
            <person name="Alvey R.M."/>
            <person name="Vogl K."/>
            <person name="Frigaard N.U."/>
            <person name="Rockwell N.C."/>
            <person name="Boyd E.S."/>
            <person name="Tomsho L.P."/>
            <person name="Schuster S.C."/>
            <person name="Henke P."/>
            <person name="Rohde M."/>
            <person name="Overmann J."/>
            <person name="Bryant D.A."/>
        </authorList>
    </citation>
    <scope>NUCLEOTIDE SEQUENCE [LARGE SCALE GENOMIC DNA]</scope>
    <source>
        <strain evidence="19">CR</strain>
    </source>
</reference>
<dbReference type="Pfam" id="PF13188">
    <property type="entry name" value="PAS_8"/>
    <property type="match status" value="1"/>
</dbReference>
<comment type="subcellular location">
    <subcellularLocation>
        <location evidence="2">Cell inner membrane</location>
        <topology evidence="2">Multi-pass membrane protein</topology>
    </subcellularLocation>
</comment>
<evidence type="ECO:0000256" key="10">
    <source>
        <dbReference type="ARBA" id="ARBA00022692"/>
    </source>
</evidence>
<dbReference type="GO" id="GO:0016036">
    <property type="term" value="P:cellular response to phosphate starvation"/>
    <property type="evidence" value="ECO:0007669"/>
    <property type="project" value="TreeGrafter"/>
</dbReference>
<evidence type="ECO:0000313" key="20">
    <source>
        <dbReference type="Proteomes" id="UP000017184"/>
    </source>
</evidence>
<keyword evidence="14" id="KW-1133">Transmembrane helix</keyword>
<dbReference type="PANTHER" id="PTHR45453:SF1">
    <property type="entry name" value="PHOSPHATE REGULON SENSOR PROTEIN PHOR"/>
    <property type="match status" value="1"/>
</dbReference>
<dbReference type="Pfam" id="PF02518">
    <property type="entry name" value="HATPase_c"/>
    <property type="match status" value="1"/>
</dbReference>
<dbReference type="RefSeq" id="WP_022771596.1">
    <property type="nucleotide sequence ID" value="NC_022576.1"/>
</dbReference>
<dbReference type="Proteomes" id="UP000017184">
    <property type="component" value="Chromosome"/>
</dbReference>
<dbReference type="GO" id="GO:0005524">
    <property type="term" value="F:ATP binding"/>
    <property type="evidence" value="ECO:0007669"/>
    <property type="project" value="UniProtKB-KW"/>
</dbReference>
<dbReference type="CDD" id="cd00082">
    <property type="entry name" value="HisKA"/>
    <property type="match status" value="1"/>
</dbReference>
<dbReference type="InterPro" id="IPR003661">
    <property type="entry name" value="HisK_dim/P_dom"/>
</dbReference>
<evidence type="ECO:0000256" key="12">
    <source>
        <dbReference type="ARBA" id="ARBA00022777"/>
    </source>
</evidence>
<evidence type="ECO:0000256" key="5">
    <source>
        <dbReference type="ARBA" id="ARBA00022448"/>
    </source>
</evidence>
<comment type="function">
    <text evidence="17">Member of the two-component regulatory system PhoR/PhoB involved in the phosphate regulon genes expression. PhoR may function as a membrane-associated protein kinase that phosphorylates PhoB in response to environmental signals.</text>
</comment>
<dbReference type="PROSITE" id="PS50109">
    <property type="entry name" value="HIS_KIN"/>
    <property type="match status" value="1"/>
</dbReference>
<evidence type="ECO:0000256" key="1">
    <source>
        <dbReference type="ARBA" id="ARBA00000085"/>
    </source>
</evidence>
<evidence type="ECO:0000259" key="18">
    <source>
        <dbReference type="PROSITE" id="PS50109"/>
    </source>
</evidence>
<dbReference type="HOGENOM" id="CLU_000445_89_2_4"/>
<dbReference type="OrthoDB" id="9813151at2"/>
<evidence type="ECO:0000256" key="2">
    <source>
        <dbReference type="ARBA" id="ARBA00004429"/>
    </source>
</evidence>
<dbReference type="GO" id="GO:0005886">
    <property type="term" value="C:plasma membrane"/>
    <property type="evidence" value="ECO:0007669"/>
    <property type="project" value="UniProtKB-SubCell"/>
</dbReference>
<keyword evidence="9" id="KW-0808">Transferase</keyword>
<dbReference type="Gene3D" id="3.30.450.20">
    <property type="entry name" value="PAS domain"/>
    <property type="match status" value="1"/>
</dbReference>
<keyword evidence="11" id="KW-0547">Nucleotide-binding</keyword>
<gene>
    <name evidence="19" type="primary">phoR</name>
    <name evidence="19" type="ORF">Cenrod_0668</name>
</gene>
<keyword evidence="15" id="KW-0902">Two-component regulatory system</keyword>
<proteinExistence type="predicted"/>
<dbReference type="KEGG" id="cbx:Cenrod_0668"/>
<dbReference type="InterPro" id="IPR036097">
    <property type="entry name" value="HisK_dim/P_sf"/>
</dbReference>
<dbReference type="SMART" id="SM00387">
    <property type="entry name" value="HATPase_c"/>
    <property type="match status" value="1"/>
</dbReference>
<dbReference type="InterPro" id="IPR000014">
    <property type="entry name" value="PAS"/>
</dbReference>
<evidence type="ECO:0000256" key="14">
    <source>
        <dbReference type="ARBA" id="ARBA00022989"/>
    </source>
</evidence>
<keyword evidence="16" id="KW-0472">Membrane</keyword>